<dbReference type="InterPro" id="IPR053974">
    <property type="entry name" value="ERMP1_1-A_TM"/>
</dbReference>
<keyword evidence="12 15" id="KW-0472">Membrane</keyword>
<feature type="transmembrane region" description="Helical" evidence="15">
    <location>
        <begin position="314"/>
        <end position="343"/>
    </location>
</feature>
<keyword evidence="4" id="KW-0645">Protease</keyword>
<keyword evidence="8" id="KW-0256">Endoplasmic reticulum</keyword>
<sequence>VYIGYLNVKLPHGHCGVSNDLQKHLERITSVGPRPTGSPENEVLTVNFLLEQIEHIKADSASGPNSVTVDVQRPTGSFSIDFLGGFTSYYDRVSNIAVRLEPKAGAQHLMLANCHFDSVANSPGASDDAVSCAVMLEVLHSLANLSTPLRHGVVFLFNGAEENVLQASHGFITQHPWAKQVRAFINLEAAGVGGKEVVFQTGPENPWLVQAYVHAAKHPFASVVGQEVFQSGVIPSDTDFRIYRDFGNIPGIDLAFIENGFLYHTKYDTSDRILTDSIQRAGDNILAVLKHLVMSEELADSSEYRHGNMVFFDLLGMVVVAYPARVGTIINYMTAMATFLYLFKKCSHPSNVVFLLHTVSIHQRRGLFLADLVCLFLLQGVRRLEVGELYFDVSLLLWCGALVYLTANGLCSAYVPMLMVAFPLTTKLLLAREFKLRGASIKYSVLYQLGLALPYVHFMFLIWVVFEIFTPILGRSGTEIPPDVVLATLVTLTTLFLSSFFLHFIYLARSTKWLLAGLGTVFTVFLVLVLCGMFFPYTADPSGPRPKRVFLQHTTRTFHGLDGQVKSRDSGLWINSFDYTGMQHITPIIPEINDTIRTSCQEDRPFCGYPWFLPVKFLVKKNWYLPAPEVFPKSPIEFQVLSKEQTKWGTVKITFEVKGPSHMSLYLRPHQGASLSSWSFGDGVPQYHLAGEYFIFYSHGLDAPAWNFWFEIQDPSGPEGMISVAISSHYFFGEDQRTVQLEDMLQRFPKWAFPSSWVSTYHMYRY</sequence>
<evidence type="ECO:0000256" key="4">
    <source>
        <dbReference type="ARBA" id="ARBA00022670"/>
    </source>
</evidence>
<reference evidence="19" key="1">
    <citation type="submission" date="2025-08" db="UniProtKB">
        <authorList>
            <consortium name="Ensembl"/>
        </authorList>
    </citation>
    <scope>IDENTIFICATION</scope>
</reference>
<comment type="similarity">
    <text evidence="3">Belongs to the peptidase M28 family.</text>
</comment>
<feature type="domain" description="Endoplasmic reticulum metallopeptidase 1/1-A TM" evidence="18">
    <location>
        <begin position="367"/>
        <end position="529"/>
    </location>
</feature>
<feature type="transmembrane region" description="Helical" evidence="15">
    <location>
        <begin position="445"/>
        <end position="466"/>
    </location>
</feature>
<evidence type="ECO:0000256" key="15">
    <source>
        <dbReference type="SAM" id="Phobius"/>
    </source>
</evidence>
<evidence type="ECO:0000256" key="1">
    <source>
        <dbReference type="ARBA" id="ARBA00001947"/>
    </source>
</evidence>
<evidence type="ECO:0000256" key="6">
    <source>
        <dbReference type="ARBA" id="ARBA00022723"/>
    </source>
</evidence>
<feature type="transmembrane region" description="Helical" evidence="15">
    <location>
        <begin position="513"/>
        <end position="537"/>
    </location>
</feature>
<accession>A0A673YAU5</accession>
<dbReference type="GeneTree" id="ENSGT00530000063839"/>
<dbReference type="GO" id="GO:0005789">
    <property type="term" value="C:endoplasmic reticulum membrane"/>
    <property type="evidence" value="ECO:0007669"/>
    <property type="project" value="UniProtKB-SubCell"/>
</dbReference>
<comment type="subcellular location">
    <subcellularLocation>
        <location evidence="2">Endoplasmic reticulum membrane</location>
        <topology evidence="2">Multi-pass membrane protein</topology>
    </subcellularLocation>
</comment>
<dbReference type="InterPro" id="IPR053973">
    <property type="entry name" value="ERMP1-like_C"/>
</dbReference>
<evidence type="ECO:0000256" key="12">
    <source>
        <dbReference type="ARBA" id="ARBA00023136"/>
    </source>
</evidence>
<dbReference type="InterPro" id="IPR048024">
    <property type="entry name" value="Fxna-like_M28_dom"/>
</dbReference>
<feature type="domain" description="Endoplasmic reticulum metallopeptidase 1-like C-terminal" evidence="17">
    <location>
        <begin position="544"/>
        <end position="764"/>
    </location>
</feature>
<name>A0A673YAU5_SALTR</name>
<proteinExistence type="inferred from homology"/>
<dbReference type="PANTHER" id="PTHR12147:SF22">
    <property type="entry name" value="ENDOPLASMIC RETICULUM METALLOPEPTIDASE 1"/>
    <property type="match status" value="1"/>
</dbReference>
<dbReference type="FunFam" id="3.40.630.10:FF:000008">
    <property type="entry name" value="Endoplasmic reticulum metallopeptidase 1"/>
    <property type="match status" value="1"/>
</dbReference>
<evidence type="ECO:0000259" key="17">
    <source>
        <dbReference type="Pfam" id="PF22248"/>
    </source>
</evidence>
<evidence type="ECO:0000313" key="19">
    <source>
        <dbReference type="Ensembl" id="ENSSTUP00000031569.1"/>
    </source>
</evidence>
<organism evidence="19 20">
    <name type="scientific">Salmo trutta</name>
    <name type="common">Brown trout</name>
    <dbReference type="NCBI Taxonomy" id="8032"/>
    <lineage>
        <taxon>Eukaryota</taxon>
        <taxon>Metazoa</taxon>
        <taxon>Chordata</taxon>
        <taxon>Craniata</taxon>
        <taxon>Vertebrata</taxon>
        <taxon>Euteleostomi</taxon>
        <taxon>Actinopterygii</taxon>
        <taxon>Neopterygii</taxon>
        <taxon>Teleostei</taxon>
        <taxon>Protacanthopterygii</taxon>
        <taxon>Salmoniformes</taxon>
        <taxon>Salmonidae</taxon>
        <taxon>Salmoninae</taxon>
        <taxon>Salmo</taxon>
    </lineage>
</organism>
<evidence type="ECO:0000259" key="16">
    <source>
        <dbReference type="Pfam" id="PF04389"/>
    </source>
</evidence>
<evidence type="ECO:0000256" key="10">
    <source>
        <dbReference type="ARBA" id="ARBA00022989"/>
    </source>
</evidence>
<dbReference type="AlphaFoldDB" id="A0A673YAU5"/>
<dbReference type="GO" id="GO:0008235">
    <property type="term" value="F:metalloexopeptidase activity"/>
    <property type="evidence" value="ECO:0007669"/>
    <property type="project" value="InterPro"/>
</dbReference>
<dbReference type="GO" id="GO:0006508">
    <property type="term" value="P:proteolysis"/>
    <property type="evidence" value="ECO:0007669"/>
    <property type="project" value="UniProtKB-KW"/>
</dbReference>
<evidence type="ECO:0000256" key="8">
    <source>
        <dbReference type="ARBA" id="ARBA00022824"/>
    </source>
</evidence>
<dbReference type="GO" id="GO:0046872">
    <property type="term" value="F:metal ion binding"/>
    <property type="evidence" value="ECO:0007669"/>
    <property type="project" value="UniProtKB-KW"/>
</dbReference>
<dbReference type="Pfam" id="PF22248">
    <property type="entry name" value="ERMP1_C"/>
    <property type="match status" value="1"/>
</dbReference>
<dbReference type="PANTHER" id="PTHR12147">
    <property type="entry name" value="METALLOPEPTIDASE M28 FAMILY MEMBER"/>
    <property type="match status" value="1"/>
</dbReference>
<evidence type="ECO:0000256" key="14">
    <source>
        <dbReference type="ARBA" id="ARBA00070956"/>
    </source>
</evidence>
<evidence type="ECO:0000313" key="20">
    <source>
        <dbReference type="Proteomes" id="UP000472277"/>
    </source>
</evidence>
<dbReference type="Gene3D" id="3.40.630.10">
    <property type="entry name" value="Zn peptidases"/>
    <property type="match status" value="1"/>
</dbReference>
<keyword evidence="9" id="KW-0862">Zinc</keyword>
<evidence type="ECO:0000256" key="13">
    <source>
        <dbReference type="ARBA" id="ARBA00023180"/>
    </source>
</evidence>
<feature type="transmembrane region" description="Helical" evidence="15">
    <location>
        <begin position="401"/>
        <end position="424"/>
    </location>
</feature>
<dbReference type="InterPro" id="IPR045175">
    <property type="entry name" value="M28_fam"/>
</dbReference>
<dbReference type="Pfam" id="PF04389">
    <property type="entry name" value="Peptidase_M28"/>
    <property type="match status" value="1"/>
</dbReference>
<keyword evidence="6" id="KW-0479">Metal-binding</keyword>
<dbReference type="CDD" id="cd03875">
    <property type="entry name" value="M28_Fxna_like"/>
    <property type="match status" value="1"/>
</dbReference>
<dbReference type="InterPro" id="IPR007484">
    <property type="entry name" value="Peptidase_M28"/>
</dbReference>
<keyword evidence="10 15" id="KW-1133">Transmembrane helix</keyword>
<evidence type="ECO:0000256" key="2">
    <source>
        <dbReference type="ARBA" id="ARBA00004477"/>
    </source>
</evidence>
<protein>
    <recommendedName>
        <fullName evidence="14">Endoplasmic reticulum metallopeptidase 1</fullName>
    </recommendedName>
</protein>
<comment type="cofactor">
    <cofactor evidence="1">
        <name>Zn(2+)</name>
        <dbReference type="ChEBI" id="CHEBI:29105"/>
    </cofactor>
</comment>
<evidence type="ECO:0000256" key="9">
    <source>
        <dbReference type="ARBA" id="ARBA00022833"/>
    </source>
</evidence>
<keyword evidence="20" id="KW-1185">Reference proteome</keyword>
<evidence type="ECO:0000256" key="11">
    <source>
        <dbReference type="ARBA" id="ARBA00023049"/>
    </source>
</evidence>
<keyword evidence="7" id="KW-0378">Hydrolase</keyword>
<keyword evidence="11" id="KW-0482">Metalloprotease</keyword>
<feature type="transmembrane region" description="Helical" evidence="15">
    <location>
        <begin position="486"/>
        <end position="506"/>
    </location>
</feature>
<gene>
    <name evidence="19" type="primary">ERMP1</name>
</gene>
<dbReference type="Ensembl" id="ENSSTUT00000033002.1">
    <property type="protein sequence ID" value="ENSSTUP00000031569.1"/>
    <property type="gene ID" value="ENSSTUG00000012221.1"/>
</dbReference>
<evidence type="ECO:0000256" key="5">
    <source>
        <dbReference type="ARBA" id="ARBA00022692"/>
    </source>
</evidence>
<evidence type="ECO:0000256" key="7">
    <source>
        <dbReference type="ARBA" id="ARBA00022801"/>
    </source>
</evidence>
<dbReference type="Proteomes" id="UP000472277">
    <property type="component" value="Chromosome 15"/>
</dbReference>
<feature type="domain" description="Peptidase M28" evidence="16">
    <location>
        <begin position="95"/>
        <end position="288"/>
    </location>
</feature>
<evidence type="ECO:0000259" key="18">
    <source>
        <dbReference type="Pfam" id="PF22249"/>
    </source>
</evidence>
<reference evidence="19" key="2">
    <citation type="submission" date="2025-09" db="UniProtKB">
        <authorList>
            <consortium name="Ensembl"/>
        </authorList>
    </citation>
    <scope>IDENTIFICATION</scope>
</reference>
<feature type="transmembrane region" description="Helical" evidence="15">
    <location>
        <begin position="364"/>
        <end position="381"/>
    </location>
</feature>
<dbReference type="Pfam" id="PF22249">
    <property type="entry name" value="ERMP1-TM"/>
    <property type="match status" value="1"/>
</dbReference>
<dbReference type="SUPFAM" id="SSF53187">
    <property type="entry name" value="Zn-dependent exopeptidases"/>
    <property type="match status" value="1"/>
</dbReference>
<evidence type="ECO:0000256" key="3">
    <source>
        <dbReference type="ARBA" id="ARBA00010918"/>
    </source>
</evidence>
<keyword evidence="5 15" id="KW-0812">Transmembrane</keyword>
<keyword evidence="13" id="KW-0325">Glycoprotein</keyword>